<name>K2BV09_9BACT</name>
<organism evidence="2">
    <name type="scientific">uncultured bacterium</name>
    <name type="common">gcode 4</name>
    <dbReference type="NCBI Taxonomy" id="1234023"/>
    <lineage>
        <taxon>Bacteria</taxon>
        <taxon>environmental samples</taxon>
    </lineage>
</organism>
<keyword evidence="1" id="KW-0812">Transmembrane</keyword>
<feature type="transmembrane region" description="Helical" evidence="1">
    <location>
        <begin position="74"/>
        <end position="95"/>
    </location>
</feature>
<dbReference type="GO" id="GO:0016020">
    <property type="term" value="C:membrane"/>
    <property type="evidence" value="ECO:0007669"/>
    <property type="project" value="InterPro"/>
</dbReference>
<reference evidence="2" key="1">
    <citation type="journal article" date="2012" name="Science">
        <title>Fermentation, hydrogen, and sulfur metabolism in multiple uncultivated bacterial phyla.</title>
        <authorList>
            <person name="Wrighton K.C."/>
            <person name="Thomas B.C."/>
            <person name="Sharon I."/>
            <person name="Miller C.S."/>
            <person name="Castelle C.J."/>
            <person name="VerBerkmoes N.C."/>
            <person name="Wilkins M.J."/>
            <person name="Hettich R.L."/>
            <person name="Lipton M.S."/>
            <person name="Williams K.H."/>
            <person name="Long P.E."/>
            <person name="Banfield J.F."/>
        </authorList>
    </citation>
    <scope>NUCLEOTIDE SEQUENCE [LARGE SCALE GENOMIC DNA]</scope>
</reference>
<keyword evidence="1" id="KW-0472">Membrane</keyword>
<comment type="caution">
    <text evidence="2">The sequence shown here is derived from an EMBL/GenBank/DDBJ whole genome shotgun (WGS) entry which is preliminary data.</text>
</comment>
<feature type="transmembrane region" description="Helical" evidence="1">
    <location>
        <begin position="49"/>
        <end position="68"/>
    </location>
</feature>
<evidence type="ECO:0000256" key="1">
    <source>
        <dbReference type="SAM" id="Phobius"/>
    </source>
</evidence>
<dbReference type="EMBL" id="AMFJ01021653">
    <property type="protein sequence ID" value="EKD66069.1"/>
    <property type="molecule type" value="Genomic_DNA"/>
</dbReference>
<dbReference type="AlphaFoldDB" id="K2BV09"/>
<feature type="transmembrane region" description="Helical" evidence="1">
    <location>
        <begin position="12"/>
        <end position="29"/>
    </location>
</feature>
<protein>
    <recommendedName>
        <fullName evidence="3">MtN3 and saliva related transmembrane protein</fullName>
    </recommendedName>
</protein>
<evidence type="ECO:0000313" key="2">
    <source>
        <dbReference type="EMBL" id="EKD66069.1"/>
    </source>
</evidence>
<sequence length="104" mass="12140">MKKIIIFKWNLMKLWFFEIILITSTLLEFNPLLQTIKIIKLKQSKDVSLWTYILILILGTTWLIYGISINSLPLIIGNGIKLFASLSVIIAYLLYKEPRNNINK</sequence>
<dbReference type="InterPro" id="IPR004316">
    <property type="entry name" value="SWEET_rpt"/>
</dbReference>
<proteinExistence type="predicted"/>
<accession>K2BV09</accession>
<dbReference type="Pfam" id="PF03083">
    <property type="entry name" value="MtN3_slv"/>
    <property type="match status" value="1"/>
</dbReference>
<keyword evidence="1" id="KW-1133">Transmembrane helix</keyword>
<dbReference type="Gene3D" id="1.20.1280.290">
    <property type="match status" value="1"/>
</dbReference>
<gene>
    <name evidence="2" type="ORF">ACD_49C00067G0055</name>
</gene>
<evidence type="ECO:0008006" key="3">
    <source>
        <dbReference type="Google" id="ProtNLM"/>
    </source>
</evidence>